<evidence type="ECO:0000256" key="2">
    <source>
        <dbReference type="SAM" id="SignalP"/>
    </source>
</evidence>
<dbReference type="Pfam" id="PF23865">
    <property type="entry name" value="DUF7223"/>
    <property type="match status" value="1"/>
</dbReference>
<feature type="compositionally biased region" description="Polar residues" evidence="1">
    <location>
        <begin position="559"/>
        <end position="583"/>
    </location>
</feature>
<feature type="chain" id="PRO_5040437073" evidence="2">
    <location>
        <begin position="20"/>
        <end position="653"/>
    </location>
</feature>
<evidence type="ECO:0000313" key="5">
    <source>
        <dbReference type="EMBL" id="CAG8957342.1"/>
    </source>
</evidence>
<evidence type="ECO:0000259" key="4">
    <source>
        <dbReference type="Pfam" id="PF23865"/>
    </source>
</evidence>
<feature type="domain" description="DUF7029" evidence="3">
    <location>
        <begin position="94"/>
        <end position="193"/>
    </location>
</feature>
<dbReference type="InterPro" id="IPR055647">
    <property type="entry name" value="DUF7223"/>
</dbReference>
<feature type="region of interest" description="Disordered" evidence="1">
    <location>
        <begin position="603"/>
        <end position="653"/>
    </location>
</feature>
<feature type="domain" description="DUF7223" evidence="4">
    <location>
        <begin position="253"/>
        <end position="510"/>
    </location>
</feature>
<evidence type="ECO:0000259" key="3">
    <source>
        <dbReference type="Pfam" id="PF22974"/>
    </source>
</evidence>
<keyword evidence="2" id="KW-0732">Signal</keyword>
<proteinExistence type="predicted"/>
<accession>A0A9N9L5F3</accession>
<reference evidence="5" key="1">
    <citation type="submission" date="2021-07" db="EMBL/GenBank/DDBJ databases">
        <authorList>
            <person name="Durling M."/>
        </authorList>
    </citation>
    <scope>NUCLEOTIDE SEQUENCE</scope>
</reference>
<evidence type="ECO:0000313" key="6">
    <source>
        <dbReference type="Proteomes" id="UP000696280"/>
    </source>
</evidence>
<dbReference type="OrthoDB" id="160645at2759"/>
<sequence length="653" mass="71325">MRYTLLGIAIASLWQTGYAAQDSNGNYVLKPITLDKKSVYAPEKMTILKPILPGTNGLQKRQGSQIGLVNDTSLIWGGGVEDSDVMVNMTLATGEEELILSMEHFADDLVSVVCDDDLSLTFKNAEHYEEAKDDWEWVNFDAQRTFLMLVNWGNCSSEAGRQPWVVTQVEYDPANFKVKFIADQKDWSELENRFTLEWGAYEATPNVSDSTPMSSRALKEDLDAFGKKLEHQLKKPEINPIFAVPFHFNLPSTFASQEVVEGVNITLGCENCYIGGKLRIGGKLAGSLTGKIGITESFIQVSPQGMVVEFNPSLSVSSTLAEPQQQSWELFTSAPPGAMIPKIFNIGPRILIRAGFEVSSIEGGATLSTGMSATFSDHALAKMDFHGNDSRSQGWQPTIDFKKHNVSAQIRGNVEIFHEIGFEFGLNIMGKYDLGFGMELRVPKLTTTLGAEFKSQGYVCDKQPEMFGVKLNSTLGTSIDVAGWTGDRDNMIFSKPIIDKPLLKLADKCLVFKQGPKVPIPLNDTSGAGLNSTNSTARPTLGATQATVLSDLMATPSTTRAPSVATQTIPQSGFPASTGSTALPTIFNPRKRRHLLKHRAGFPQYEPHHTDVPRTPVTPVDPGHKPYPGGVPAPQTVPIKLPRNLFQTSAPPS</sequence>
<name>A0A9N9L5F3_9HELO</name>
<keyword evidence="6" id="KW-1185">Reference proteome</keyword>
<dbReference type="Proteomes" id="UP000696280">
    <property type="component" value="Unassembled WGS sequence"/>
</dbReference>
<dbReference type="AlphaFoldDB" id="A0A9N9L5F3"/>
<feature type="region of interest" description="Disordered" evidence="1">
    <location>
        <begin position="559"/>
        <end position="584"/>
    </location>
</feature>
<dbReference type="InterPro" id="IPR054293">
    <property type="entry name" value="DUF7029"/>
</dbReference>
<gene>
    <name evidence="5" type="ORF">HYFRA_00010767</name>
</gene>
<evidence type="ECO:0000256" key="1">
    <source>
        <dbReference type="SAM" id="MobiDB-lite"/>
    </source>
</evidence>
<feature type="signal peptide" evidence="2">
    <location>
        <begin position="1"/>
        <end position="19"/>
    </location>
</feature>
<organism evidence="5 6">
    <name type="scientific">Hymenoscyphus fraxineus</name>
    <dbReference type="NCBI Taxonomy" id="746836"/>
    <lineage>
        <taxon>Eukaryota</taxon>
        <taxon>Fungi</taxon>
        <taxon>Dikarya</taxon>
        <taxon>Ascomycota</taxon>
        <taxon>Pezizomycotina</taxon>
        <taxon>Leotiomycetes</taxon>
        <taxon>Helotiales</taxon>
        <taxon>Helotiaceae</taxon>
        <taxon>Hymenoscyphus</taxon>
    </lineage>
</organism>
<comment type="caution">
    <text evidence="5">The sequence shown here is derived from an EMBL/GenBank/DDBJ whole genome shotgun (WGS) entry which is preliminary data.</text>
</comment>
<dbReference type="Pfam" id="PF22974">
    <property type="entry name" value="DUF7029"/>
    <property type="match status" value="1"/>
</dbReference>
<dbReference type="EMBL" id="CAJVRL010000078">
    <property type="protein sequence ID" value="CAG8957342.1"/>
    <property type="molecule type" value="Genomic_DNA"/>
</dbReference>
<protein>
    <submittedName>
        <fullName evidence="5">Uncharacterized protein</fullName>
    </submittedName>
</protein>